<evidence type="ECO:0000313" key="2">
    <source>
        <dbReference type="EMBL" id="KAJ9136140.1"/>
    </source>
</evidence>
<dbReference type="Gene3D" id="2.40.10.10">
    <property type="entry name" value="Trypsin-like serine proteases"/>
    <property type="match status" value="3"/>
</dbReference>
<name>A0ABQ9KFV7_HEVBR</name>
<protein>
    <recommendedName>
        <fullName evidence="4">Glyoxysomal processing protease, glyoxysomal</fullName>
    </recommendedName>
</protein>
<evidence type="ECO:0008006" key="4">
    <source>
        <dbReference type="Google" id="ProtNLM"/>
    </source>
</evidence>
<dbReference type="SUPFAM" id="SSF50494">
    <property type="entry name" value="Trypsin-like serine proteases"/>
    <property type="match status" value="2"/>
</dbReference>
<reference evidence="2 3" key="1">
    <citation type="journal article" date="2023" name="Plant Biotechnol. J.">
        <title>Chromosome-level wild Hevea brasiliensis genome provides new tools for genomic-assisted breeding and valuable loci to elevate rubber yield.</title>
        <authorList>
            <person name="Cheng H."/>
            <person name="Song X."/>
            <person name="Hu Y."/>
            <person name="Wu T."/>
            <person name="Yang Q."/>
            <person name="An Z."/>
            <person name="Feng S."/>
            <person name="Deng Z."/>
            <person name="Wu W."/>
            <person name="Zeng X."/>
            <person name="Tu M."/>
            <person name="Wang X."/>
            <person name="Huang H."/>
        </authorList>
    </citation>
    <scope>NUCLEOTIDE SEQUENCE [LARGE SCALE GENOMIC DNA]</scope>
    <source>
        <strain evidence="2">MT/VB/25A 57/8</strain>
    </source>
</reference>
<proteinExistence type="predicted"/>
<evidence type="ECO:0000256" key="1">
    <source>
        <dbReference type="SAM" id="MobiDB-lite"/>
    </source>
</evidence>
<dbReference type="PANTHER" id="PTHR21004:SF0">
    <property type="entry name" value="PEROXISOMAL LEADER PEPTIDE-PROCESSING PROTEASE"/>
    <property type="match status" value="1"/>
</dbReference>
<dbReference type="Proteomes" id="UP001174677">
    <property type="component" value="Chromosome 18"/>
</dbReference>
<sequence length="755" mass="81958">MGLPETVDFARNFAVMVRVHGPDPKGLKMRNHAFHQYNYGKTTLSASGMLLPVTLYEAGLAKRILGSNGKEGQALALIVTVASVVESFLSPKQRDSISQGRPEMIPGAQIDVLLEEKLRLEGDAEGSLNKSASSWFTAELIRLVDIPESSFAVQSLVESSSGSLDHGWEVGWSLASYDNGPRNFMDVTQTQTEDGNTSFMEGHRHLAMGESCNTSLMSKKTTRIAILGVFLSLKVLPNIAITFSNRRGDSLLAVGSPFGVLSPLHFFNSLSVGSIANCYLARSSTISLLMADIRCLPGMEGGPVFGDSAHFIGILIRPLRQKSSGAEIQLVIPWEAIATACSDLLLKEPQNAEKGTHINRENLNAVGNAYSHESDGPLCFEYEPLITHCPSPLPVEKVKASVCLITIDEGVWASGVLLNNQGLILTNAHLLEPWRFGKTTANGVRDGTKSEAVLLPEESSFCGYSNVDNHEKSQRLQPEVVKRKNSFVVDQSKGYQLSLSYKGHRNIRVRLDHVNPWIWCDAKVVYICKGPLDVALLQLEYVPDQLSPIKVDFACPILGSKAYVIGHGLFGPRCGFSPSVCSGVVAKIVKAEAPPYYRYKGDSHIPAMLETTAAVHPGGSGGAVINSKGHMIGLITSNARHGGGTLIPHLNFSIPCALLAPIIEFARDMQDISLLQNLDQPNQHLSSVWALMPPLSPKPSPPLPNLPLSLPEDNDKKEKGSKFATFIADRNNDLRSSTQLGKVRKTSSEIFPSKL</sequence>
<comment type="caution">
    <text evidence="2">The sequence shown here is derived from an EMBL/GenBank/DDBJ whole genome shotgun (WGS) entry which is preliminary data.</text>
</comment>
<dbReference type="InterPro" id="IPR009003">
    <property type="entry name" value="Peptidase_S1_PA"/>
</dbReference>
<evidence type="ECO:0000313" key="3">
    <source>
        <dbReference type="Proteomes" id="UP001174677"/>
    </source>
</evidence>
<feature type="region of interest" description="Disordered" evidence="1">
    <location>
        <begin position="700"/>
        <end position="722"/>
    </location>
</feature>
<dbReference type="Pfam" id="PF13365">
    <property type="entry name" value="Trypsin_2"/>
    <property type="match status" value="1"/>
</dbReference>
<dbReference type="InterPro" id="IPR039245">
    <property type="entry name" value="TYSND1/DEG15"/>
</dbReference>
<organism evidence="2 3">
    <name type="scientific">Hevea brasiliensis</name>
    <name type="common">Para rubber tree</name>
    <name type="synonym">Siphonia brasiliensis</name>
    <dbReference type="NCBI Taxonomy" id="3981"/>
    <lineage>
        <taxon>Eukaryota</taxon>
        <taxon>Viridiplantae</taxon>
        <taxon>Streptophyta</taxon>
        <taxon>Embryophyta</taxon>
        <taxon>Tracheophyta</taxon>
        <taxon>Spermatophyta</taxon>
        <taxon>Magnoliopsida</taxon>
        <taxon>eudicotyledons</taxon>
        <taxon>Gunneridae</taxon>
        <taxon>Pentapetalae</taxon>
        <taxon>rosids</taxon>
        <taxon>fabids</taxon>
        <taxon>Malpighiales</taxon>
        <taxon>Euphorbiaceae</taxon>
        <taxon>Crotonoideae</taxon>
        <taxon>Micrandreae</taxon>
        <taxon>Hevea</taxon>
    </lineage>
</organism>
<gene>
    <name evidence="2" type="ORF">P3X46_033248</name>
</gene>
<accession>A0ABQ9KFV7</accession>
<dbReference type="PANTHER" id="PTHR21004">
    <property type="entry name" value="SERINE PROTEASE-RELATED"/>
    <property type="match status" value="1"/>
</dbReference>
<dbReference type="EMBL" id="JARPOI010000018">
    <property type="protein sequence ID" value="KAJ9136140.1"/>
    <property type="molecule type" value="Genomic_DNA"/>
</dbReference>
<dbReference type="InterPro" id="IPR043504">
    <property type="entry name" value="Peptidase_S1_PA_chymotrypsin"/>
</dbReference>
<keyword evidence="3" id="KW-1185">Reference proteome</keyword>